<dbReference type="PROSITE" id="PS50302">
    <property type="entry name" value="PUM"/>
    <property type="match status" value="1"/>
</dbReference>
<feature type="non-terminal residue" evidence="4">
    <location>
        <position position="131"/>
    </location>
</feature>
<feature type="repeat" description="Pumilio" evidence="2">
    <location>
        <begin position="46"/>
        <end position="81"/>
    </location>
</feature>
<accession>A0A699YX33</accession>
<dbReference type="Proteomes" id="UP000485058">
    <property type="component" value="Unassembled WGS sequence"/>
</dbReference>
<evidence type="ECO:0000256" key="2">
    <source>
        <dbReference type="PROSITE-ProRule" id="PRU00317"/>
    </source>
</evidence>
<dbReference type="SUPFAM" id="SSF48371">
    <property type="entry name" value="ARM repeat"/>
    <property type="match status" value="1"/>
</dbReference>
<dbReference type="Pfam" id="PF00806">
    <property type="entry name" value="PUF"/>
    <property type="match status" value="2"/>
</dbReference>
<dbReference type="GO" id="GO:0005737">
    <property type="term" value="C:cytoplasm"/>
    <property type="evidence" value="ECO:0007669"/>
    <property type="project" value="TreeGrafter"/>
</dbReference>
<evidence type="ECO:0000259" key="3">
    <source>
        <dbReference type="PROSITE" id="PS50303"/>
    </source>
</evidence>
<dbReference type="PANTHER" id="PTHR12537:SF12">
    <property type="entry name" value="MATERNAL PROTEIN PUMILIO"/>
    <property type="match status" value="1"/>
</dbReference>
<dbReference type="InterPro" id="IPR011989">
    <property type="entry name" value="ARM-like"/>
</dbReference>
<dbReference type="InterPro" id="IPR001313">
    <property type="entry name" value="Pumilio_RNA-bd_rpt"/>
</dbReference>
<feature type="domain" description="PUM-HD" evidence="3">
    <location>
        <begin position="1"/>
        <end position="107"/>
    </location>
</feature>
<evidence type="ECO:0000313" key="5">
    <source>
        <dbReference type="Proteomes" id="UP000485058"/>
    </source>
</evidence>
<keyword evidence="1" id="KW-0677">Repeat</keyword>
<sequence length="131" mass="14671">MHKFASNVIEKSLAHSSDSDRCLLVNALLDSDATHLTARQSSDESGPLGPLDRLMRDQFGNYVIQRLLEVCNDEQRDVLLERVRDQLQTLKRFTYGKHIVARMEKLLSTDVASIQLNSSSTATAAHFTEPA</sequence>
<reference evidence="4 5" key="1">
    <citation type="submission" date="2020-02" db="EMBL/GenBank/DDBJ databases">
        <title>Draft genome sequence of Haematococcus lacustris strain NIES-144.</title>
        <authorList>
            <person name="Morimoto D."/>
            <person name="Nakagawa S."/>
            <person name="Yoshida T."/>
            <person name="Sawayama S."/>
        </authorList>
    </citation>
    <scope>NUCLEOTIDE SEQUENCE [LARGE SCALE GENOMIC DNA]</scope>
    <source>
        <strain evidence="4 5">NIES-144</strain>
    </source>
</reference>
<dbReference type="PROSITE" id="PS50303">
    <property type="entry name" value="PUM_HD"/>
    <property type="match status" value="1"/>
</dbReference>
<dbReference type="SMART" id="SM00025">
    <property type="entry name" value="Pumilio"/>
    <property type="match status" value="2"/>
</dbReference>
<comment type="caution">
    <text evidence="4">The sequence shown here is derived from an EMBL/GenBank/DDBJ whole genome shotgun (WGS) entry which is preliminary data.</text>
</comment>
<gene>
    <name evidence="4" type="ORF">HaLaN_07085</name>
</gene>
<protein>
    <submittedName>
        <fullName evidence="4">Puf protein</fullName>
    </submittedName>
</protein>
<dbReference type="InterPro" id="IPR016024">
    <property type="entry name" value="ARM-type_fold"/>
</dbReference>
<dbReference type="GO" id="GO:0010608">
    <property type="term" value="P:post-transcriptional regulation of gene expression"/>
    <property type="evidence" value="ECO:0007669"/>
    <property type="project" value="TreeGrafter"/>
</dbReference>
<proteinExistence type="predicted"/>
<keyword evidence="5" id="KW-1185">Reference proteome</keyword>
<dbReference type="AlphaFoldDB" id="A0A699YX33"/>
<organism evidence="4 5">
    <name type="scientific">Haematococcus lacustris</name>
    <name type="common">Green alga</name>
    <name type="synonym">Haematococcus pluvialis</name>
    <dbReference type="NCBI Taxonomy" id="44745"/>
    <lineage>
        <taxon>Eukaryota</taxon>
        <taxon>Viridiplantae</taxon>
        <taxon>Chlorophyta</taxon>
        <taxon>core chlorophytes</taxon>
        <taxon>Chlorophyceae</taxon>
        <taxon>CS clade</taxon>
        <taxon>Chlamydomonadales</taxon>
        <taxon>Haematococcaceae</taxon>
        <taxon>Haematococcus</taxon>
    </lineage>
</organism>
<dbReference type="PANTHER" id="PTHR12537">
    <property type="entry name" value="RNA BINDING PROTEIN PUMILIO-RELATED"/>
    <property type="match status" value="1"/>
</dbReference>
<dbReference type="GO" id="GO:0003729">
    <property type="term" value="F:mRNA binding"/>
    <property type="evidence" value="ECO:0007669"/>
    <property type="project" value="TreeGrafter"/>
</dbReference>
<dbReference type="Gene3D" id="1.25.10.10">
    <property type="entry name" value="Leucine-rich Repeat Variant"/>
    <property type="match status" value="1"/>
</dbReference>
<evidence type="ECO:0000313" key="4">
    <source>
        <dbReference type="EMBL" id="GFH11566.1"/>
    </source>
</evidence>
<dbReference type="InterPro" id="IPR033133">
    <property type="entry name" value="PUM-HD"/>
</dbReference>
<name>A0A699YX33_HAELA</name>
<dbReference type="EMBL" id="BLLF01000415">
    <property type="protein sequence ID" value="GFH11566.1"/>
    <property type="molecule type" value="Genomic_DNA"/>
</dbReference>
<evidence type="ECO:0000256" key="1">
    <source>
        <dbReference type="ARBA" id="ARBA00022737"/>
    </source>
</evidence>